<comment type="caution">
    <text evidence="3">The sequence shown here is derived from an EMBL/GenBank/DDBJ whole genome shotgun (WGS) entry which is preliminary data.</text>
</comment>
<gene>
    <name evidence="3" type="ORF">QTL97_04850</name>
</gene>
<feature type="transmembrane region" description="Helical" evidence="2">
    <location>
        <begin position="79"/>
        <end position="98"/>
    </location>
</feature>
<dbReference type="Proteomes" id="UP001271648">
    <property type="component" value="Unassembled WGS sequence"/>
</dbReference>
<name>A0AAW9A4L8_9BACL</name>
<proteinExistence type="predicted"/>
<feature type="region of interest" description="Disordered" evidence="1">
    <location>
        <begin position="154"/>
        <end position="182"/>
    </location>
</feature>
<evidence type="ECO:0000256" key="2">
    <source>
        <dbReference type="SAM" id="Phobius"/>
    </source>
</evidence>
<evidence type="ECO:0000256" key="1">
    <source>
        <dbReference type="SAM" id="MobiDB-lite"/>
    </source>
</evidence>
<protein>
    <submittedName>
        <fullName evidence="3">DUF3892 domain-containing protein</fullName>
    </submittedName>
</protein>
<reference evidence="3 4" key="1">
    <citation type="submission" date="2023-06" db="EMBL/GenBank/DDBJ databases">
        <title>Sporosarcina sp. nov., isolated from Korean traditional fermented seafood 'Jeotgal'.</title>
        <authorList>
            <person name="Yang A.I."/>
            <person name="Shin N.-R."/>
        </authorList>
    </citation>
    <scope>NUCLEOTIDE SEQUENCE [LARGE SCALE GENOMIC DNA]</scope>
    <source>
        <strain evidence="3 4">KCTC43456</strain>
    </source>
</reference>
<keyword evidence="2" id="KW-0812">Transmembrane</keyword>
<organism evidence="3 4">
    <name type="scientific">Sporosarcina thermotolerans</name>
    <dbReference type="NCBI Taxonomy" id="633404"/>
    <lineage>
        <taxon>Bacteria</taxon>
        <taxon>Bacillati</taxon>
        <taxon>Bacillota</taxon>
        <taxon>Bacilli</taxon>
        <taxon>Bacillales</taxon>
        <taxon>Caryophanaceae</taxon>
        <taxon>Sporosarcina</taxon>
    </lineage>
</organism>
<keyword evidence="2" id="KW-0472">Membrane</keyword>
<keyword evidence="2" id="KW-1133">Transmembrane helix</keyword>
<accession>A0AAW9A4L8</accession>
<dbReference type="AlphaFoldDB" id="A0AAW9A4L8"/>
<dbReference type="RefSeq" id="WP_283732943.1">
    <property type="nucleotide sequence ID" value="NZ_CP125968.1"/>
</dbReference>
<sequence length="182" mass="20293">MFAGISILIVLGIIFKFYRATKIIEDFAKIWSVNRLGLIISIVFTTLAFTLIMNLDGWISTVWNLLWLNLLIWNRTIRYIPLFILRFAIILIPFTLAIDALMGDIIFGESADLGISVGEDDIVNSHFVNPHDVSGYTRGDGTVVEGYYRDGDGNTDINLSKEDGGGYIRTNPDGDPSNNLNS</sequence>
<feature type="transmembrane region" description="Helical" evidence="2">
    <location>
        <begin position="6"/>
        <end position="24"/>
    </location>
</feature>
<keyword evidence="4" id="KW-1185">Reference proteome</keyword>
<feature type="transmembrane region" description="Helical" evidence="2">
    <location>
        <begin position="36"/>
        <end position="59"/>
    </location>
</feature>
<evidence type="ECO:0000313" key="4">
    <source>
        <dbReference type="Proteomes" id="UP001271648"/>
    </source>
</evidence>
<dbReference type="EMBL" id="JAUBDJ010000002">
    <property type="protein sequence ID" value="MDW0116251.1"/>
    <property type="molecule type" value="Genomic_DNA"/>
</dbReference>
<evidence type="ECO:0000313" key="3">
    <source>
        <dbReference type="EMBL" id="MDW0116251.1"/>
    </source>
</evidence>